<name>A0A2P2MTI7_RHIMU</name>
<accession>A0A2P2MTI7</accession>
<sequence>MLKLVWDYLFPEDRIFFPFDVSYPSWKVIHMNFWKPCRSST</sequence>
<organism evidence="1">
    <name type="scientific">Rhizophora mucronata</name>
    <name type="common">Asiatic mangrove</name>
    <dbReference type="NCBI Taxonomy" id="61149"/>
    <lineage>
        <taxon>Eukaryota</taxon>
        <taxon>Viridiplantae</taxon>
        <taxon>Streptophyta</taxon>
        <taxon>Embryophyta</taxon>
        <taxon>Tracheophyta</taxon>
        <taxon>Spermatophyta</taxon>
        <taxon>Magnoliopsida</taxon>
        <taxon>eudicotyledons</taxon>
        <taxon>Gunneridae</taxon>
        <taxon>Pentapetalae</taxon>
        <taxon>rosids</taxon>
        <taxon>fabids</taxon>
        <taxon>Malpighiales</taxon>
        <taxon>Rhizophoraceae</taxon>
        <taxon>Rhizophora</taxon>
    </lineage>
</organism>
<proteinExistence type="predicted"/>
<dbReference type="EMBL" id="GGEC01053059">
    <property type="protein sequence ID" value="MBX33543.1"/>
    <property type="molecule type" value="Transcribed_RNA"/>
</dbReference>
<evidence type="ECO:0000313" key="1">
    <source>
        <dbReference type="EMBL" id="MBX33543.1"/>
    </source>
</evidence>
<reference evidence="1" key="1">
    <citation type="submission" date="2018-02" db="EMBL/GenBank/DDBJ databases">
        <title>Rhizophora mucronata_Transcriptome.</title>
        <authorList>
            <person name="Meera S.P."/>
            <person name="Sreeshan A."/>
            <person name="Augustine A."/>
        </authorList>
    </citation>
    <scope>NUCLEOTIDE SEQUENCE</scope>
    <source>
        <tissue evidence="1">Leaf</tissue>
    </source>
</reference>
<dbReference type="AlphaFoldDB" id="A0A2P2MTI7"/>
<protein>
    <submittedName>
        <fullName evidence="1">Uncharacterized protein</fullName>
    </submittedName>
</protein>